<evidence type="ECO:0000313" key="1">
    <source>
        <dbReference type="EMBL" id="SUJ25804.1"/>
    </source>
</evidence>
<evidence type="ECO:0000313" key="2">
    <source>
        <dbReference type="Proteomes" id="UP000254893"/>
    </source>
</evidence>
<dbReference type="RefSeq" id="WP_115171235.1">
    <property type="nucleotide sequence ID" value="NZ_UGYW01000002.1"/>
</dbReference>
<protein>
    <recommendedName>
        <fullName evidence="3">RNA polymerase alpha subunit C-terminal domain-containing protein</fullName>
    </recommendedName>
</protein>
<sequence>MGTERTLRTCEKGHTFYKSSTCPTCPVCNKKKGTDTGFLTYLSNPARNSLLYHGIDTLEALSAYTRKEILNLHGIGKASIPTLEKLLAGQGLSFRSEQSVQKD</sequence>
<proteinExistence type="predicted"/>
<dbReference type="NCBIfam" id="NF005841">
    <property type="entry name" value="PRK07758.1"/>
    <property type="match status" value="1"/>
</dbReference>
<dbReference type="Gene3D" id="1.10.150.20">
    <property type="entry name" value="5' to 3' exonuclease, C-terminal subdomain"/>
    <property type="match status" value="1"/>
</dbReference>
<evidence type="ECO:0008006" key="3">
    <source>
        <dbReference type="Google" id="ProtNLM"/>
    </source>
</evidence>
<organism evidence="1 2">
    <name type="scientific">Sphingobacterium spiritivorum</name>
    <name type="common">Flavobacterium spiritivorum</name>
    <dbReference type="NCBI Taxonomy" id="258"/>
    <lineage>
        <taxon>Bacteria</taxon>
        <taxon>Pseudomonadati</taxon>
        <taxon>Bacteroidota</taxon>
        <taxon>Sphingobacteriia</taxon>
        <taxon>Sphingobacteriales</taxon>
        <taxon>Sphingobacteriaceae</taxon>
        <taxon>Sphingobacterium</taxon>
    </lineage>
</organism>
<dbReference type="SUPFAM" id="SSF47789">
    <property type="entry name" value="C-terminal domain of RNA polymerase alpha subunit"/>
    <property type="match status" value="1"/>
</dbReference>
<dbReference type="AlphaFoldDB" id="A0A380CPW2"/>
<reference evidence="1 2" key="1">
    <citation type="submission" date="2018-06" db="EMBL/GenBank/DDBJ databases">
        <authorList>
            <consortium name="Pathogen Informatics"/>
            <person name="Doyle S."/>
        </authorList>
    </citation>
    <scope>NUCLEOTIDE SEQUENCE [LARGE SCALE GENOMIC DNA]</scope>
    <source>
        <strain evidence="1 2">NCTC11388</strain>
    </source>
</reference>
<dbReference type="EMBL" id="UGYW01000002">
    <property type="protein sequence ID" value="SUJ25804.1"/>
    <property type="molecule type" value="Genomic_DNA"/>
</dbReference>
<accession>A0A380CPW2</accession>
<name>A0A380CPW2_SPHSI</name>
<gene>
    <name evidence="1" type="ORF">NCTC11388_03854</name>
</gene>
<dbReference type="Proteomes" id="UP000254893">
    <property type="component" value="Unassembled WGS sequence"/>
</dbReference>